<evidence type="ECO:0000256" key="2">
    <source>
        <dbReference type="ARBA" id="ARBA00023316"/>
    </source>
</evidence>
<comment type="caution">
    <text evidence="6">The sequence shown here is derived from an EMBL/GenBank/DDBJ whole genome shotgun (WGS) entry which is preliminary data.</text>
</comment>
<dbReference type="GO" id="GO:0071555">
    <property type="term" value="P:cell wall organization"/>
    <property type="evidence" value="ECO:0007669"/>
    <property type="project" value="UniProtKB-KW"/>
</dbReference>
<sequence precursor="true">MNHSHHTFGRHMRRLAAAILLMGSTHPASAASDGAFRECGLASWYNLRGVTASGTRADPSTLTAAHRSLPFGTRVTVRDLATDKTVVVTIDDRGPFVRNRIIDVSEAAARELGFLAKGVTRVEISAAGDTGRTEIMFPCEG</sequence>
<dbReference type="EC" id="4.2.2.-" evidence="3"/>
<dbReference type="Proteomes" id="UP000605148">
    <property type="component" value="Unassembled WGS sequence"/>
</dbReference>
<comment type="similarity">
    <text evidence="3 4">Belongs to the RlpA family.</text>
</comment>
<dbReference type="CDD" id="cd22268">
    <property type="entry name" value="DPBB_RlpA-like"/>
    <property type="match status" value="1"/>
</dbReference>
<dbReference type="AlphaFoldDB" id="A0A916TM32"/>
<keyword evidence="2 3" id="KW-0961">Cell wall biogenesis/degradation</keyword>
<gene>
    <name evidence="3" type="primary">rlpA</name>
    <name evidence="6" type="ORF">GCM10011316_20450</name>
</gene>
<evidence type="ECO:0000313" key="7">
    <source>
        <dbReference type="Proteomes" id="UP000605148"/>
    </source>
</evidence>
<accession>A0A916TM32</accession>
<keyword evidence="1 3" id="KW-0456">Lyase</keyword>
<dbReference type="RefSeq" id="WP_244299090.1">
    <property type="nucleotide sequence ID" value="NZ_BMFA01000005.1"/>
</dbReference>
<evidence type="ECO:0000259" key="5">
    <source>
        <dbReference type="Pfam" id="PF03330"/>
    </source>
</evidence>
<dbReference type="SUPFAM" id="SSF50685">
    <property type="entry name" value="Barwin-like endoglucanases"/>
    <property type="match status" value="1"/>
</dbReference>
<evidence type="ECO:0000256" key="3">
    <source>
        <dbReference type="HAMAP-Rule" id="MF_02071"/>
    </source>
</evidence>
<dbReference type="InterPro" id="IPR012997">
    <property type="entry name" value="RplA"/>
</dbReference>
<evidence type="ECO:0000256" key="1">
    <source>
        <dbReference type="ARBA" id="ARBA00023239"/>
    </source>
</evidence>
<name>A0A916TM32_9HYPH</name>
<evidence type="ECO:0000313" key="6">
    <source>
        <dbReference type="EMBL" id="GGB48212.1"/>
    </source>
</evidence>
<reference evidence="6" key="1">
    <citation type="journal article" date="2014" name="Int. J. Syst. Evol. Microbiol.">
        <title>Complete genome sequence of Corynebacterium casei LMG S-19264T (=DSM 44701T), isolated from a smear-ripened cheese.</title>
        <authorList>
            <consortium name="US DOE Joint Genome Institute (JGI-PGF)"/>
            <person name="Walter F."/>
            <person name="Albersmeier A."/>
            <person name="Kalinowski J."/>
            <person name="Ruckert C."/>
        </authorList>
    </citation>
    <scope>NUCLEOTIDE SEQUENCE</scope>
    <source>
        <strain evidence="6">CGMCC 1.12426</strain>
    </source>
</reference>
<dbReference type="InterPro" id="IPR009009">
    <property type="entry name" value="RlpA-like_DPBB"/>
</dbReference>
<reference evidence="6" key="2">
    <citation type="submission" date="2020-09" db="EMBL/GenBank/DDBJ databases">
        <authorList>
            <person name="Sun Q."/>
            <person name="Zhou Y."/>
        </authorList>
    </citation>
    <scope>NUCLEOTIDE SEQUENCE</scope>
    <source>
        <strain evidence="6">CGMCC 1.12426</strain>
    </source>
</reference>
<dbReference type="EMBL" id="BMFA01000005">
    <property type="protein sequence ID" value="GGB48212.1"/>
    <property type="molecule type" value="Genomic_DNA"/>
</dbReference>
<organism evidence="6 7">
    <name type="scientific">Roseibium aquae</name>
    <dbReference type="NCBI Taxonomy" id="1323746"/>
    <lineage>
        <taxon>Bacteria</taxon>
        <taxon>Pseudomonadati</taxon>
        <taxon>Pseudomonadota</taxon>
        <taxon>Alphaproteobacteria</taxon>
        <taxon>Hyphomicrobiales</taxon>
        <taxon>Stappiaceae</taxon>
        <taxon>Roseibium</taxon>
    </lineage>
</organism>
<dbReference type="NCBIfam" id="TIGR00413">
    <property type="entry name" value="rlpA"/>
    <property type="match status" value="1"/>
</dbReference>
<dbReference type="Pfam" id="PF03330">
    <property type="entry name" value="DPBB_1"/>
    <property type="match status" value="1"/>
</dbReference>
<feature type="domain" description="RlpA-like protein double-psi beta-barrel" evidence="5">
    <location>
        <begin position="38"/>
        <end position="124"/>
    </location>
</feature>
<dbReference type="HAMAP" id="MF_02071">
    <property type="entry name" value="RlpA"/>
    <property type="match status" value="1"/>
</dbReference>
<dbReference type="PANTHER" id="PTHR34183">
    <property type="entry name" value="ENDOLYTIC PEPTIDOGLYCAN TRANSGLYCOSYLASE RLPA"/>
    <property type="match status" value="1"/>
</dbReference>
<keyword evidence="3" id="KW-0732">Signal</keyword>
<proteinExistence type="inferred from homology"/>
<comment type="function">
    <text evidence="3">Lytic transglycosylase with a strong preference for naked glycan strands that lack stem peptides.</text>
</comment>
<evidence type="ECO:0000256" key="4">
    <source>
        <dbReference type="RuleBase" id="RU003495"/>
    </source>
</evidence>
<keyword evidence="7" id="KW-1185">Reference proteome</keyword>
<feature type="signal peptide" evidence="3">
    <location>
        <begin position="1"/>
        <end position="30"/>
    </location>
</feature>
<keyword evidence="6" id="KW-0449">Lipoprotein</keyword>
<protein>
    <recommendedName>
        <fullName evidence="3">Endolytic peptidoglycan transglycosylase RlpA</fullName>
        <ecNumber evidence="3">4.2.2.-</ecNumber>
    </recommendedName>
</protein>
<dbReference type="PANTHER" id="PTHR34183:SF8">
    <property type="entry name" value="ENDOLYTIC PEPTIDOGLYCAN TRANSGLYCOSYLASE RLPA-RELATED"/>
    <property type="match status" value="1"/>
</dbReference>
<feature type="chain" id="PRO_5038183872" description="Endolytic peptidoglycan transglycosylase RlpA" evidence="3">
    <location>
        <begin position="31"/>
        <end position="141"/>
    </location>
</feature>
<dbReference type="InterPro" id="IPR034718">
    <property type="entry name" value="RlpA"/>
</dbReference>
<dbReference type="Gene3D" id="2.40.40.10">
    <property type="entry name" value="RlpA-like domain"/>
    <property type="match status" value="1"/>
</dbReference>
<dbReference type="InterPro" id="IPR036908">
    <property type="entry name" value="RlpA-like_sf"/>
</dbReference>
<dbReference type="GO" id="GO:0008932">
    <property type="term" value="F:lytic endotransglycosylase activity"/>
    <property type="evidence" value="ECO:0007669"/>
    <property type="project" value="UniProtKB-UniRule"/>
</dbReference>
<dbReference type="GO" id="GO:0000270">
    <property type="term" value="P:peptidoglycan metabolic process"/>
    <property type="evidence" value="ECO:0007669"/>
    <property type="project" value="UniProtKB-UniRule"/>
</dbReference>